<protein>
    <recommendedName>
        <fullName evidence="3 13">Flagellar biosynthetic protein FlhB</fullName>
    </recommendedName>
</protein>
<dbReference type="AlphaFoldDB" id="A0A2X0V8I0"/>
<comment type="subcellular location">
    <subcellularLocation>
        <location evidence="1">Cell membrane</location>
        <topology evidence="1">Multi-pass membrane protein</topology>
    </subcellularLocation>
</comment>
<keyword evidence="9 13" id="KW-1133">Transmembrane helix</keyword>
<dbReference type="Proteomes" id="UP000250086">
    <property type="component" value="Unassembled WGS sequence"/>
</dbReference>
<feature type="transmembrane region" description="Helical" evidence="13">
    <location>
        <begin position="84"/>
        <end position="114"/>
    </location>
</feature>
<dbReference type="Gene3D" id="3.40.1690.10">
    <property type="entry name" value="secretion proteins EscU"/>
    <property type="match status" value="1"/>
</dbReference>
<dbReference type="RefSeq" id="WP_113743612.1">
    <property type="nucleotide sequence ID" value="NZ_UAPV01000001.1"/>
</dbReference>
<keyword evidence="5 13" id="KW-1003">Cell membrane</keyword>
<evidence type="ECO:0000313" key="15">
    <source>
        <dbReference type="EMBL" id="SPT69436.1"/>
    </source>
</evidence>
<evidence type="ECO:0000256" key="2">
    <source>
        <dbReference type="ARBA" id="ARBA00010690"/>
    </source>
</evidence>
<evidence type="ECO:0000256" key="5">
    <source>
        <dbReference type="ARBA" id="ARBA00022475"/>
    </source>
</evidence>
<evidence type="ECO:0000256" key="1">
    <source>
        <dbReference type="ARBA" id="ARBA00004651"/>
    </source>
</evidence>
<feature type="transmembrane region" description="Helical" evidence="13">
    <location>
        <begin position="31"/>
        <end position="53"/>
    </location>
</feature>
<keyword evidence="8 13" id="KW-0653">Protein transport</keyword>
<keyword evidence="10 13" id="KW-0472">Membrane</keyword>
<sequence length="374" mass="41942">MSDGAEKTEQPTDKKISDARKRGQVPRSREAATLFVLLSGVLALWAMSGYLAVGMRDVMLTSFTLSRDQVFTEDEMARIFVQDLVFIAMPLLAVTFIMMLFAIIGSIMLGGMNFSQEAMMPKFSKLNPLSGIKRIFSANSLVELVKSIAKVTFIGLFCYFVLKGQVQQILNLSFIDPMSAIGKAIFILYKLMLIIVMAMVPIVLIDVPFQIWNYKKELRMSKQEVKDEFKEQEGNPQIKSKIRQMQYQMAARRMMQNVPTADVVVTSTHYAVALSYDPEGSTAPIVVAKGVDEVANKIKEIAYETDVPVLQLPPLARSIYYTTELDKEIPNGLFKAVAQVLAFVIGNKAFKEGKTPNRPRDLDPDLPIPDELRF</sequence>
<name>A0A2X0V8I0_9GAMM</name>
<keyword evidence="15" id="KW-0282">Flagellum</keyword>
<keyword evidence="4 13" id="KW-0813">Transport</keyword>
<evidence type="ECO:0000256" key="6">
    <source>
        <dbReference type="ARBA" id="ARBA00022692"/>
    </source>
</evidence>
<reference evidence="15 16" key="1">
    <citation type="submission" date="2018-06" db="EMBL/GenBank/DDBJ databases">
        <authorList>
            <consortium name="Pathogen Informatics"/>
            <person name="Doyle S."/>
        </authorList>
    </citation>
    <scope>NUCLEOTIDE SEQUENCE [LARGE SCALE GENOMIC DNA]</scope>
    <source>
        <strain evidence="15 16">NCTC13093</strain>
    </source>
</reference>
<accession>A0A2X0V8I0</accession>
<dbReference type="PANTHER" id="PTHR30531:SF12">
    <property type="entry name" value="FLAGELLAR BIOSYNTHETIC PROTEIN FLHB"/>
    <property type="match status" value="1"/>
</dbReference>
<keyword evidence="15" id="KW-0969">Cilium</keyword>
<dbReference type="PRINTS" id="PR00950">
    <property type="entry name" value="TYPE3IMSPROT"/>
</dbReference>
<evidence type="ECO:0000256" key="7">
    <source>
        <dbReference type="ARBA" id="ARBA00022795"/>
    </source>
</evidence>
<evidence type="ECO:0000256" key="4">
    <source>
        <dbReference type="ARBA" id="ARBA00022448"/>
    </source>
</evidence>
<comment type="function">
    <text evidence="12 13">Required for formation of the rod structure in the basal body of the flagellar apparatus. Together with FliI and FliH, may constitute the export apparatus of flagellin.</text>
</comment>
<evidence type="ECO:0000256" key="3">
    <source>
        <dbReference type="ARBA" id="ARBA00021622"/>
    </source>
</evidence>
<evidence type="ECO:0000256" key="8">
    <source>
        <dbReference type="ARBA" id="ARBA00022927"/>
    </source>
</evidence>
<evidence type="ECO:0000256" key="10">
    <source>
        <dbReference type="ARBA" id="ARBA00023136"/>
    </source>
</evidence>
<dbReference type="NCBIfam" id="TIGR00328">
    <property type="entry name" value="flhB"/>
    <property type="match status" value="1"/>
</dbReference>
<keyword evidence="6 13" id="KW-0812">Transmembrane</keyword>
<dbReference type="Gene3D" id="6.10.250.2080">
    <property type="match status" value="1"/>
</dbReference>
<comment type="caution">
    <text evidence="13">Lacks conserved residue(s) required for the propagation of feature annotation.</text>
</comment>
<dbReference type="InterPro" id="IPR006136">
    <property type="entry name" value="FlhB"/>
</dbReference>
<evidence type="ECO:0000256" key="12">
    <source>
        <dbReference type="ARBA" id="ARBA00025078"/>
    </source>
</evidence>
<feature type="compositionally biased region" description="Basic and acidic residues" evidence="14">
    <location>
        <begin position="1"/>
        <end position="21"/>
    </location>
</feature>
<proteinExistence type="inferred from homology"/>
<dbReference type="GO" id="GO:0009306">
    <property type="term" value="P:protein secretion"/>
    <property type="evidence" value="ECO:0007669"/>
    <property type="project" value="InterPro"/>
</dbReference>
<keyword evidence="7 13" id="KW-1005">Bacterial flagellum biogenesis</keyword>
<evidence type="ECO:0000256" key="11">
    <source>
        <dbReference type="ARBA" id="ARBA00023225"/>
    </source>
</evidence>
<feature type="region of interest" description="Disordered" evidence="14">
    <location>
        <begin position="1"/>
        <end position="24"/>
    </location>
</feature>
<dbReference type="PANTHER" id="PTHR30531">
    <property type="entry name" value="FLAGELLAR BIOSYNTHETIC PROTEIN FLHB"/>
    <property type="match status" value="1"/>
</dbReference>
<dbReference type="SUPFAM" id="SSF160544">
    <property type="entry name" value="EscU C-terminal domain-like"/>
    <property type="match status" value="1"/>
</dbReference>
<evidence type="ECO:0000256" key="14">
    <source>
        <dbReference type="SAM" id="MobiDB-lite"/>
    </source>
</evidence>
<evidence type="ECO:0000256" key="9">
    <source>
        <dbReference type="ARBA" id="ARBA00022989"/>
    </source>
</evidence>
<dbReference type="EMBL" id="UAPV01000001">
    <property type="protein sequence ID" value="SPT69436.1"/>
    <property type="molecule type" value="Genomic_DNA"/>
</dbReference>
<feature type="transmembrane region" description="Helical" evidence="13">
    <location>
        <begin position="187"/>
        <end position="212"/>
    </location>
</feature>
<dbReference type="InterPro" id="IPR029025">
    <property type="entry name" value="T3SS_substrate_exporter_C"/>
</dbReference>
<dbReference type="Pfam" id="PF01312">
    <property type="entry name" value="Bac_export_2"/>
    <property type="match status" value="1"/>
</dbReference>
<keyword evidence="16" id="KW-1185">Reference proteome</keyword>
<dbReference type="InterPro" id="IPR006135">
    <property type="entry name" value="T3SS_substrate_exporter"/>
</dbReference>
<organism evidence="15 16">
    <name type="scientific">Anaerobiospirillum thomasii</name>
    <dbReference type="NCBI Taxonomy" id="179995"/>
    <lineage>
        <taxon>Bacteria</taxon>
        <taxon>Pseudomonadati</taxon>
        <taxon>Pseudomonadota</taxon>
        <taxon>Gammaproteobacteria</taxon>
        <taxon>Aeromonadales</taxon>
        <taxon>Succinivibrionaceae</taxon>
        <taxon>Anaerobiospirillum</taxon>
    </lineage>
</organism>
<dbReference type="GO" id="GO:0005886">
    <property type="term" value="C:plasma membrane"/>
    <property type="evidence" value="ECO:0007669"/>
    <property type="project" value="UniProtKB-SubCell"/>
</dbReference>
<dbReference type="GO" id="GO:0044780">
    <property type="term" value="P:bacterial-type flagellum assembly"/>
    <property type="evidence" value="ECO:0007669"/>
    <property type="project" value="InterPro"/>
</dbReference>
<gene>
    <name evidence="13 15" type="primary">flhB</name>
    <name evidence="15" type="ORF">NCTC13093_00812</name>
</gene>
<evidence type="ECO:0000256" key="13">
    <source>
        <dbReference type="RuleBase" id="RU364091"/>
    </source>
</evidence>
<comment type="similarity">
    <text evidence="2 13">Belongs to the type III secretion exporter family.</text>
</comment>
<evidence type="ECO:0000313" key="16">
    <source>
        <dbReference type="Proteomes" id="UP000250086"/>
    </source>
</evidence>
<keyword evidence="15" id="KW-0966">Cell projection</keyword>
<keyword evidence="11 13" id="KW-1006">Bacterial flagellum protein export</keyword>